<sequence length="183" mass="19936">MDLFIHTALAAEEAASGDVAGTLGLNLTLFLAQLLNFGLLIVALWFLLFKPMTRYMAERAGKIQSGLENAKKADRKLAELEVERRALLAKAESEATAVLEKADDEAKRMVVEAATTAERKAEAIRERAAKELAEAKEQLLLEVKNQAADLVTLAAQKALGQYVTADIDKRVVSSALKEAEKQL</sequence>
<feature type="coiled-coil region" evidence="14">
    <location>
        <begin position="63"/>
        <end position="90"/>
    </location>
</feature>
<feature type="coiled-coil region" evidence="14">
    <location>
        <begin position="114"/>
        <end position="149"/>
    </location>
</feature>
<comment type="subcellular location">
    <subcellularLocation>
        <location evidence="12">Cell membrane</location>
        <topology evidence="12">Single-pass membrane protein</topology>
    </subcellularLocation>
    <subcellularLocation>
        <location evidence="11">Endomembrane system</location>
        <topology evidence="11">Single-pass membrane protein</topology>
    </subcellularLocation>
</comment>
<evidence type="ECO:0000256" key="14">
    <source>
        <dbReference type="SAM" id="Coils"/>
    </source>
</evidence>
<evidence type="ECO:0000256" key="4">
    <source>
        <dbReference type="ARBA" id="ARBA00022692"/>
    </source>
</evidence>
<evidence type="ECO:0000256" key="13">
    <source>
        <dbReference type="RuleBase" id="RU003848"/>
    </source>
</evidence>
<keyword evidence="7 12" id="KW-0406">Ion transport</keyword>
<evidence type="ECO:0000256" key="7">
    <source>
        <dbReference type="ARBA" id="ARBA00023065"/>
    </source>
</evidence>
<gene>
    <name evidence="12" type="primary">atpF</name>
    <name evidence="15" type="ORF">COV04_01735</name>
</gene>
<dbReference type="InterPro" id="IPR002146">
    <property type="entry name" value="ATP_synth_b/b'su_bac/chlpt"/>
</dbReference>
<evidence type="ECO:0000256" key="10">
    <source>
        <dbReference type="ARBA" id="ARBA00025198"/>
    </source>
</evidence>
<dbReference type="GO" id="GO:0046933">
    <property type="term" value="F:proton-transporting ATP synthase activity, rotational mechanism"/>
    <property type="evidence" value="ECO:0007669"/>
    <property type="project" value="UniProtKB-UniRule"/>
</dbReference>
<dbReference type="CDD" id="cd06503">
    <property type="entry name" value="ATP-synt_Fo_b"/>
    <property type="match status" value="1"/>
</dbReference>
<feature type="transmembrane region" description="Helical" evidence="12">
    <location>
        <begin position="27"/>
        <end position="49"/>
    </location>
</feature>
<dbReference type="AlphaFoldDB" id="A0A2M8LF81"/>
<dbReference type="Proteomes" id="UP000231152">
    <property type="component" value="Unassembled WGS sequence"/>
</dbReference>
<evidence type="ECO:0000256" key="5">
    <source>
        <dbReference type="ARBA" id="ARBA00022781"/>
    </source>
</evidence>
<evidence type="ECO:0000256" key="2">
    <source>
        <dbReference type="ARBA" id="ARBA00022448"/>
    </source>
</evidence>
<keyword evidence="4 12" id="KW-0812">Transmembrane</keyword>
<comment type="similarity">
    <text evidence="1 12 13">Belongs to the ATPase B chain family.</text>
</comment>
<dbReference type="GO" id="GO:0005886">
    <property type="term" value="C:plasma membrane"/>
    <property type="evidence" value="ECO:0007669"/>
    <property type="project" value="UniProtKB-SubCell"/>
</dbReference>
<keyword evidence="14" id="KW-0175">Coiled coil</keyword>
<keyword evidence="12" id="KW-1003">Cell membrane</keyword>
<proteinExistence type="inferred from homology"/>
<dbReference type="PANTHER" id="PTHR33445">
    <property type="entry name" value="ATP SYNTHASE SUBUNIT B', CHLOROPLASTIC"/>
    <property type="match status" value="1"/>
</dbReference>
<evidence type="ECO:0000256" key="6">
    <source>
        <dbReference type="ARBA" id="ARBA00022989"/>
    </source>
</evidence>
<comment type="function">
    <text evidence="12">Component of the F(0) channel, it forms part of the peripheral stalk, linking F(1) to F(0).</text>
</comment>
<keyword evidence="2 12" id="KW-0813">Transport</keyword>
<dbReference type="EMBL" id="PFET01000006">
    <property type="protein sequence ID" value="PJE76046.1"/>
    <property type="molecule type" value="Genomic_DNA"/>
</dbReference>
<dbReference type="PANTHER" id="PTHR33445:SF1">
    <property type="entry name" value="ATP SYNTHASE SUBUNIT B"/>
    <property type="match status" value="1"/>
</dbReference>
<protein>
    <recommendedName>
        <fullName evidence="12">ATP synthase subunit b</fullName>
    </recommendedName>
    <alternativeName>
        <fullName evidence="12">ATP synthase F(0) sector subunit b</fullName>
    </alternativeName>
    <alternativeName>
        <fullName evidence="12">ATPase subunit I</fullName>
    </alternativeName>
    <alternativeName>
        <fullName evidence="12">F-type ATPase subunit b</fullName>
        <shortName evidence="12">F-ATPase subunit b</shortName>
    </alternativeName>
</protein>
<dbReference type="Gene3D" id="6.10.250.1580">
    <property type="match status" value="1"/>
</dbReference>
<evidence type="ECO:0000256" key="12">
    <source>
        <dbReference type="HAMAP-Rule" id="MF_01398"/>
    </source>
</evidence>
<evidence type="ECO:0000256" key="3">
    <source>
        <dbReference type="ARBA" id="ARBA00022547"/>
    </source>
</evidence>
<comment type="function">
    <text evidence="10 12">F(1)F(0) ATP synthase produces ATP from ADP in the presence of a proton or sodium gradient. F-type ATPases consist of two structural domains, F(1) containing the extramembraneous catalytic core and F(0) containing the membrane proton channel, linked together by a central stalk and a peripheral stalk. During catalysis, ATP synthesis in the catalytic domain of F(1) is coupled via a rotary mechanism of the central stalk subunits to proton translocation.</text>
</comment>
<dbReference type="InterPro" id="IPR050059">
    <property type="entry name" value="ATP_synthase_B_chain"/>
</dbReference>
<name>A0A2M8LF81_9BACT</name>
<evidence type="ECO:0000256" key="11">
    <source>
        <dbReference type="ARBA" id="ARBA00037847"/>
    </source>
</evidence>
<keyword evidence="5 12" id="KW-0375">Hydrogen ion transport</keyword>
<accession>A0A2M8LF81</accession>
<keyword evidence="6 12" id="KW-1133">Transmembrane helix</keyword>
<dbReference type="GO" id="GO:0012505">
    <property type="term" value="C:endomembrane system"/>
    <property type="evidence" value="ECO:0007669"/>
    <property type="project" value="UniProtKB-SubCell"/>
</dbReference>
<dbReference type="Pfam" id="PF00430">
    <property type="entry name" value="ATP-synt_B"/>
    <property type="match status" value="1"/>
</dbReference>
<evidence type="ECO:0000313" key="15">
    <source>
        <dbReference type="EMBL" id="PJE76046.1"/>
    </source>
</evidence>
<evidence type="ECO:0000313" key="16">
    <source>
        <dbReference type="Proteomes" id="UP000231152"/>
    </source>
</evidence>
<keyword evidence="8 12" id="KW-0472">Membrane</keyword>
<dbReference type="GO" id="GO:0045259">
    <property type="term" value="C:proton-transporting ATP synthase complex"/>
    <property type="evidence" value="ECO:0007669"/>
    <property type="project" value="UniProtKB-KW"/>
</dbReference>
<evidence type="ECO:0000256" key="9">
    <source>
        <dbReference type="ARBA" id="ARBA00023310"/>
    </source>
</evidence>
<dbReference type="HAMAP" id="MF_01398">
    <property type="entry name" value="ATP_synth_b_bprime"/>
    <property type="match status" value="1"/>
</dbReference>
<evidence type="ECO:0000256" key="8">
    <source>
        <dbReference type="ARBA" id="ARBA00023136"/>
    </source>
</evidence>
<keyword evidence="3 12" id="KW-0138">CF(0)</keyword>
<keyword evidence="9 12" id="KW-0066">ATP synthesis</keyword>
<comment type="caution">
    <text evidence="15">The sequence shown here is derived from an EMBL/GenBank/DDBJ whole genome shotgun (WGS) entry which is preliminary data.</text>
</comment>
<reference evidence="15 16" key="1">
    <citation type="submission" date="2017-09" db="EMBL/GenBank/DDBJ databases">
        <title>Depth-based differentiation of microbial function through sediment-hosted aquifers and enrichment of novel symbionts in the deep terrestrial subsurface.</title>
        <authorList>
            <person name="Probst A.J."/>
            <person name="Ladd B."/>
            <person name="Jarett J.K."/>
            <person name="Geller-Mcgrath D.E."/>
            <person name="Sieber C.M."/>
            <person name="Emerson J.B."/>
            <person name="Anantharaman K."/>
            <person name="Thomas B.C."/>
            <person name="Malmstrom R."/>
            <person name="Stieglmeier M."/>
            <person name="Klingl A."/>
            <person name="Woyke T."/>
            <person name="Ryan C.M."/>
            <person name="Banfield J.F."/>
        </authorList>
    </citation>
    <scope>NUCLEOTIDE SEQUENCE [LARGE SCALE GENOMIC DNA]</scope>
    <source>
        <strain evidence="15">CG10_big_fil_rev_8_21_14_0_10_48_11</strain>
    </source>
</reference>
<evidence type="ECO:0000256" key="1">
    <source>
        <dbReference type="ARBA" id="ARBA00005513"/>
    </source>
</evidence>
<organism evidence="15 16">
    <name type="scientific">Candidatus Uhrbacteria bacterium CG10_big_fil_rev_8_21_14_0_10_48_11</name>
    <dbReference type="NCBI Taxonomy" id="1975037"/>
    <lineage>
        <taxon>Bacteria</taxon>
        <taxon>Candidatus Uhriibacteriota</taxon>
    </lineage>
</organism>
<comment type="subunit">
    <text evidence="12">F-type ATPases have 2 components, F(1) - the catalytic core - and F(0) - the membrane proton channel. F(1) has five subunits: alpha(3), beta(3), gamma(1), delta(1), epsilon(1). F(0) has three main subunits: a(1), b(2) and c(10-14). The alpha and beta chains form an alternating ring which encloses part of the gamma chain. F(1) is attached to F(0) by a central stalk formed by the gamma and epsilon chains, while a peripheral stalk is formed by the delta and b chains.</text>
</comment>
<dbReference type="GO" id="GO:0046961">
    <property type="term" value="F:proton-transporting ATPase activity, rotational mechanism"/>
    <property type="evidence" value="ECO:0007669"/>
    <property type="project" value="TreeGrafter"/>
</dbReference>